<evidence type="ECO:0000313" key="2">
    <source>
        <dbReference type="EMBL" id="MBB5537710.1"/>
    </source>
</evidence>
<organism evidence="2 3">
    <name type="scientific">Rhizobium giardinii</name>
    <dbReference type="NCBI Taxonomy" id="56731"/>
    <lineage>
        <taxon>Bacteria</taxon>
        <taxon>Pseudomonadati</taxon>
        <taxon>Pseudomonadota</taxon>
        <taxon>Alphaproteobacteria</taxon>
        <taxon>Hyphomicrobiales</taxon>
        <taxon>Rhizobiaceae</taxon>
        <taxon>Rhizobium/Agrobacterium group</taxon>
        <taxon>Rhizobium</taxon>
    </lineage>
</organism>
<reference evidence="2 3" key="1">
    <citation type="submission" date="2020-08" db="EMBL/GenBank/DDBJ databases">
        <title>Genomic Encyclopedia of Type Strains, Phase IV (KMG-V): Genome sequencing to study the core and pangenomes of soil and plant-associated prokaryotes.</title>
        <authorList>
            <person name="Whitman W."/>
        </authorList>
    </citation>
    <scope>NUCLEOTIDE SEQUENCE [LARGE SCALE GENOMIC DNA]</scope>
    <source>
        <strain evidence="2 3">SEMIA 4084</strain>
    </source>
</reference>
<dbReference type="InterPro" id="IPR030395">
    <property type="entry name" value="GP_PDE_dom"/>
</dbReference>
<dbReference type="SUPFAM" id="SSF51695">
    <property type="entry name" value="PLC-like phosphodiesterases"/>
    <property type="match status" value="1"/>
</dbReference>
<protein>
    <submittedName>
        <fullName evidence="2">Glycerophosphoryl diester phosphodiesterase</fullName>
    </submittedName>
</protein>
<dbReference type="Pfam" id="PF03009">
    <property type="entry name" value="GDPD"/>
    <property type="match status" value="1"/>
</dbReference>
<dbReference type="GO" id="GO:0006629">
    <property type="term" value="P:lipid metabolic process"/>
    <property type="evidence" value="ECO:0007669"/>
    <property type="project" value="InterPro"/>
</dbReference>
<dbReference type="InterPro" id="IPR017946">
    <property type="entry name" value="PLC-like_Pdiesterase_TIM-brl"/>
</dbReference>
<dbReference type="AlphaFoldDB" id="A0A7W8X8W2"/>
<dbReference type="EMBL" id="JACHBK010000010">
    <property type="protein sequence ID" value="MBB5537710.1"/>
    <property type="molecule type" value="Genomic_DNA"/>
</dbReference>
<evidence type="ECO:0000313" key="3">
    <source>
        <dbReference type="Proteomes" id="UP000585507"/>
    </source>
</evidence>
<dbReference type="Proteomes" id="UP000585507">
    <property type="component" value="Unassembled WGS sequence"/>
</dbReference>
<keyword evidence="3" id="KW-1185">Reference proteome</keyword>
<name>A0A7W8X8W2_9HYPH</name>
<proteinExistence type="predicted"/>
<dbReference type="RefSeq" id="WP_018325844.1">
    <property type="nucleotide sequence ID" value="NZ_JACHBK010000010.1"/>
</dbReference>
<dbReference type="GO" id="GO:0008081">
    <property type="term" value="F:phosphoric diester hydrolase activity"/>
    <property type="evidence" value="ECO:0007669"/>
    <property type="project" value="InterPro"/>
</dbReference>
<accession>A0A7W8X8W2</accession>
<evidence type="ECO:0000259" key="1">
    <source>
        <dbReference type="Pfam" id="PF03009"/>
    </source>
</evidence>
<sequence length="287" mass="30706">MLKTSNHTSSPPVAVQGPCGPVRLKWHKLRTNLSEAPFKRSNLALGWQLGASLEVDILATADGRFAVLHDPTLGPSTTGHGRVPRTPIAAMRGLFHRDAAGTPDPDAPVLSLADLIAPLRTRRRAPSANLQLDLKLLEGYSLPDSAIADAAAAVAGLEDAIVVGSHHLNDARRLVAAIPGARLGYDPMLAVSRQPGLRDPEQLLRHLERRGAGVSLAYLRFDAIVAAEKQGFPLVARLLDLGIETDAWTVNPGRDMNDAILRTLVEAKVRQITTDVSSAIFGLVRAL</sequence>
<dbReference type="Gene3D" id="3.20.20.190">
    <property type="entry name" value="Phosphatidylinositol (PI) phosphodiesterase"/>
    <property type="match status" value="1"/>
</dbReference>
<feature type="domain" description="GP-PDE" evidence="1">
    <location>
        <begin position="53"/>
        <end position="276"/>
    </location>
</feature>
<comment type="caution">
    <text evidence="2">The sequence shown here is derived from an EMBL/GenBank/DDBJ whole genome shotgun (WGS) entry which is preliminary data.</text>
</comment>
<gene>
    <name evidence="2" type="ORF">GGD55_004430</name>
</gene>